<organism evidence="7 8">
    <name type="scientific">Cryptosporangium aurantiacum</name>
    <dbReference type="NCBI Taxonomy" id="134849"/>
    <lineage>
        <taxon>Bacteria</taxon>
        <taxon>Bacillati</taxon>
        <taxon>Actinomycetota</taxon>
        <taxon>Actinomycetes</taxon>
        <taxon>Cryptosporangiales</taxon>
        <taxon>Cryptosporangiaceae</taxon>
        <taxon>Cryptosporangium</taxon>
    </lineage>
</organism>
<evidence type="ECO:0000256" key="3">
    <source>
        <dbReference type="ARBA" id="ARBA00018569"/>
    </source>
</evidence>
<evidence type="ECO:0000256" key="1">
    <source>
        <dbReference type="ARBA" id="ARBA00004947"/>
    </source>
</evidence>
<dbReference type="PANTHER" id="PTHR43725:SF53">
    <property type="entry name" value="UDP-ARABINOSE 4-EPIMERASE 1"/>
    <property type="match status" value="1"/>
</dbReference>
<dbReference type="PANTHER" id="PTHR43725">
    <property type="entry name" value="UDP-GLUCOSE 4-EPIMERASE"/>
    <property type="match status" value="1"/>
</dbReference>
<gene>
    <name evidence="7" type="ORF">SAMN05443668_118137</name>
</gene>
<dbReference type="Pfam" id="PF01370">
    <property type="entry name" value="Epimerase"/>
    <property type="match status" value="1"/>
</dbReference>
<dbReference type="SUPFAM" id="SSF51735">
    <property type="entry name" value="NAD(P)-binding Rossmann-fold domains"/>
    <property type="match status" value="1"/>
</dbReference>
<sequence>MLAGGLRFGGFRAGGWVPCWRVGPVLAGGSRAGGVGSVLAGWQAGRVRVLVTGGTGYVGSAVVRALLADGHDVTVLTRGEATVPDVTTVRGTLAAPPLDGIDAVCHLAALTQARESLTDPDRYHRVNALDTAALLDALRGRPVVFASTSAVYGVPERQPITEDAPLAPLNPYGATKMAAEQAVSRYVGPATILRIFNAAGAVAGRGDHDRTRLVPKAVAVAAGLEPALRVNGDGSAVRDFVHVADVADAFVRALRGPTGVYNLGGVAAAVADVVAATERVTGRPVALEHHPANPGEAPSLYADTSRARAALGWDPYRSTLDEIVASQWDAVRPGAIAGR</sequence>
<dbReference type="InterPro" id="IPR001509">
    <property type="entry name" value="Epimerase_deHydtase"/>
</dbReference>
<protein>
    <recommendedName>
        <fullName evidence="3">UDP-glucose 4-epimerase</fullName>
    </recommendedName>
    <alternativeName>
        <fullName evidence="5">Galactowaldenase</fullName>
    </alternativeName>
    <alternativeName>
        <fullName evidence="4">UDP-galactose 4-epimerase</fullName>
    </alternativeName>
</protein>
<dbReference type="Gene3D" id="3.90.25.10">
    <property type="entry name" value="UDP-galactose 4-epimerase, domain 1"/>
    <property type="match status" value="1"/>
</dbReference>
<evidence type="ECO:0000256" key="2">
    <source>
        <dbReference type="ARBA" id="ARBA00007637"/>
    </source>
</evidence>
<evidence type="ECO:0000313" key="8">
    <source>
        <dbReference type="Proteomes" id="UP000184440"/>
    </source>
</evidence>
<evidence type="ECO:0000259" key="6">
    <source>
        <dbReference type="Pfam" id="PF01370"/>
    </source>
</evidence>
<dbReference type="STRING" id="134849.SAMN05443668_118137"/>
<evidence type="ECO:0000256" key="4">
    <source>
        <dbReference type="ARBA" id="ARBA00031367"/>
    </source>
</evidence>
<dbReference type="Proteomes" id="UP000184440">
    <property type="component" value="Unassembled WGS sequence"/>
</dbReference>
<name>A0A1M7RKV6_9ACTN</name>
<comment type="similarity">
    <text evidence="2">Belongs to the NAD(P)-dependent epimerase/dehydratase family.</text>
</comment>
<proteinExistence type="inferred from homology"/>
<dbReference type="AlphaFoldDB" id="A0A1M7RKV6"/>
<keyword evidence="8" id="KW-1185">Reference proteome</keyword>
<evidence type="ECO:0000256" key="5">
    <source>
        <dbReference type="ARBA" id="ARBA00033067"/>
    </source>
</evidence>
<dbReference type="EMBL" id="FRCS01000018">
    <property type="protein sequence ID" value="SHN46904.1"/>
    <property type="molecule type" value="Genomic_DNA"/>
</dbReference>
<reference evidence="7 8" key="1">
    <citation type="submission" date="2016-11" db="EMBL/GenBank/DDBJ databases">
        <authorList>
            <person name="Jaros S."/>
            <person name="Januszkiewicz K."/>
            <person name="Wedrychowicz H."/>
        </authorList>
    </citation>
    <scope>NUCLEOTIDE SEQUENCE [LARGE SCALE GENOMIC DNA]</scope>
    <source>
        <strain evidence="7 8">DSM 46144</strain>
    </source>
</reference>
<dbReference type="InterPro" id="IPR036291">
    <property type="entry name" value="NAD(P)-bd_dom_sf"/>
</dbReference>
<accession>A0A1M7RKV6</accession>
<dbReference type="Gene3D" id="3.40.50.720">
    <property type="entry name" value="NAD(P)-binding Rossmann-like Domain"/>
    <property type="match status" value="1"/>
</dbReference>
<feature type="domain" description="NAD-dependent epimerase/dehydratase" evidence="6">
    <location>
        <begin position="49"/>
        <end position="264"/>
    </location>
</feature>
<evidence type="ECO:0000313" key="7">
    <source>
        <dbReference type="EMBL" id="SHN46904.1"/>
    </source>
</evidence>
<comment type="pathway">
    <text evidence="1">Carbohydrate metabolism; galactose metabolism.</text>
</comment>